<sequence>MGETLTQYKHHLWLSAEPEQDVVPATTTTTGPLPRVSEHYDSEVIIRSPTNITLDVTVRVGGKAPGPAFTVTLSACKCSLLSDLRAHIVVRGSRDARLQETTTLPPCGDGGDSSLLRRIRDLRRVTFRLEEDGHVARLNITPTRIDASCVFPETEYEAWYYRNILRGNQRVYAVEVNIEA</sequence>
<evidence type="ECO:0000313" key="1">
    <source>
        <dbReference type="EMBL" id="KIW29407.1"/>
    </source>
</evidence>
<dbReference type="OrthoDB" id="4151437at2759"/>
<dbReference type="AlphaFoldDB" id="A0A0D2AVW3"/>
<dbReference type="RefSeq" id="XP_016249623.1">
    <property type="nucleotide sequence ID" value="XM_016392104.1"/>
</dbReference>
<proteinExistence type="predicted"/>
<dbReference type="GeneID" id="27344417"/>
<name>A0A0D2AVW3_9EURO</name>
<dbReference type="HOGENOM" id="CLU_103822_0_0_1"/>
<dbReference type="Proteomes" id="UP000054466">
    <property type="component" value="Unassembled WGS sequence"/>
</dbReference>
<dbReference type="VEuPathDB" id="FungiDB:PV07_05223"/>
<protein>
    <submittedName>
        <fullName evidence="1">Uncharacterized protein</fullName>
    </submittedName>
</protein>
<keyword evidence="2" id="KW-1185">Reference proteome</keyword>
<gene>
    <name evidence="1" type="ORF">PV07_05223</name>
</gene>
<reference evidence="1 2" key="1">
    <citation type="submission" date="2015-01" db="EMBL/GenBank/DDBJ databases">
        <title>The Genome Sequence of Cladophialophora immunda CBS83496.</title>
        <authorList>
            <consortium name="The Broad Institute Genomics Platform"/>
            <person name="Cuomo C."/>
            <person name="de Hoog S."/>
            <person name="Gorbushina A."/>
            <person name="Stielow B."/>
            <person name="Teixiera M."/>
            <person name="Abouelleil A."/>
            <person name="Chapman S.B."/>
            <person name="Priest M."/>
            <person name="Young S.K."/>
            <person name="Wortman J."/>
            <person name="Nusbaum C."/>
            <person name="Birren B."/>
        </authorList>
    </citation>
    <scope>NUCLEOTIDE SEQUENCE [LARGE SCALE GENOMIC DNA]</scope>
    <source>
        <strain evidence="1 2">CBS 83496</strain>
    </source>
</reference>
<evidence type="ECO:0000313" key="2">
    <source>
        <dbReference type="Proteomes" id="UP000054466"/>
    </source>
</evidence>
<organism evidence="1 2">
    <name type="scientific">Cladophialophora immunda</name>
    <dbReference type="NCBI Taxonomy" id="569365"/>
    <lineage>
        <taxon>Eukaryota</taxon>
        <taxon>Fungi</taxon>
        <taxon>Dikarya</taxon>
        <taxon>Ascomycota</taxon>
        <taxon>Pezizomycotina</taxon>
        <taxon>Eurotiomycetes</taxon>
        <taxon>Chaetothyriomycetidae</taxon>
        <taxon>Chaetothyriales</taxon>
        <taxon>Herpotrichiellaceae</taxon>
        <taxon>Cladophialophora</taxon>
    </lineage>
</organism>
<dbReference type="EMBL" id="KN847042">
    <property type="protein sequence ID" value="KIW29407.1"/>
    <property type="molecule type" value="Genomic_DNA"/>
</dbReference>
<accession>A0A0D2AVW3</accession>